<sequence length="244" mass="28188">MSKQRPHLESARIVRAEGGGPIRTVIQAVLKRPTGEFPSLKAGRPLPWESIAERHFIWVCEADWDVRAFMMQPMRMEFRMSDGRTLVYFPDCERLLASTAIEIIEIKRSDDEHRRDPEYSFKLWLAKRVCKLRGWNFRILSAETYLAEGHRLANARLIRMDRFAAISSQDYLRLGEAFRLADGTMPWGAVVTTLSRTDDEWSPQGLARLRALIVRRHVRVDITRRITQQTPVVLTESAAIKLGK</sequence>
<proteinExistence type="predicted"/>
<organism evidence="2 3">
    <name type="scientific">Bradyrhizobium guangzhouense</name>
    <dbReference type="NCBI Taxonomy" id="1325095"/>
    <lineage>
        <taxon>Bacteria</taxon>
        <taxon>Pseudomonadati</taxon>
        <taxon>Pseudomonadota</taxon>
        <taxon>Alphaproteobacteria</taxon>
        <taxon>Hyphomicrobiales</taxon>
        <taxon>Nitrobacteraceae</taxon>
        <taxon>Bradyrhizobium</taxon>
    </lineage>
</organism>
<accession>A0AAE5X4P9</accession>
<dbReference type="InterPro" id="IPR014833">
    <property type="entry name" value="TnsA_N"/>
</dbReference>
<protein>
    <recommendedName>
        <fullName evidence="1">TnsA endonuclease N-terminal domain-containing protein</fullName>
    </recommendedName>
</protein>
<reference evidence="2 3" key="1">
    <citation type="submission" date="2018-06" db="EMBL/GenBank/DDBJ databases">
        <title>Comparative genomics of rhizobia nodulating Arachis hypogaea in China.</title>
        <authorList>
            <person name="Li Y."/>
        </authorList>
    </citation>
    <scope>NUCLEOTIDE SEQUENCE [LARGE SCALE GENOMIC DNA]</scope>
    <source>
        <strain evidence="2 3">CCBAU 51670</strain>
    </source>
</reference>
<dbReference type="EMBL" id="CP030053">
    <property type="protein sequence ID" value="QAU48847.1"/>
    <property type="molecule type" value="Genomic_DNA"/>
</dbReference>
<dbReference type="Pfam" id="PF08722">
    <property type="entry name" value="Tn7_TnsA-like_N"/>
    <property type="match status" value="1"/>
</dbReference>
<feature type="domain" description="TnsA endonuclease N-terminal" evidence="1">
    <location>
        <begin position="65"/>
        <end position="141"/>
    </location>
</feature>
<evidence type="ECO:0000259" key="1">
    <source>
        <dbReference type="Pfam" id="PF08722"/>
    </source>
</evidence>
<evidence type="ECO:0000313" key="2">
    <source>
        <dbReference type="EMBL" id="QAU48847.1"/>
    </source>
</evidence>
<dbReference type="KEGG" id="bgz:XH91_28155"/>
<gene>
    <name evidence="2" type="ORF">XH91_28155</name>
</gene>
<dbReference type="Proteomes" id="UP000288972">
    <property type="component" value="Chromosome"/>
</dbReference>
<name>A0AAE5X4P9_9BRAD</name>
<dbReference type="AlphaFoldDB" id="A0AAE5X4P9"/>
<evidence type="ECO:0000313" key="3">
    <source>
        <dbReference type="Proteomes" id="UP000288972"/>
    </source>
</evidence>